<dbReference type="OrthoDB" id="191315at2759"/>
<evidence type="ECO:0000256" key="1">
    <source>
        <dbReference type="PIRNR" id="PIRNR001365"/>
    </source>
</evidence>
<dbReference type="eggNOG" id="ENOG502QWNS">
    <property type="taxonomic scope" value="Eukaryota"/>
</dbReference>
<dbReference type="EMBL" id="GL996521">
    <property type="protein sequence ID" value="EGV63906.1"/>
    <property type="molecule type" value="Genomic_DNA"/>
</dbReference>
<dbReference type="PANTHER" id="PTHR12128">
    <property type="entry name" value="DIHYDRODIPICOLINATE SYNTHASE"/>
    <property type="match status" value="1"/>
</dbReference>
<evidence type="ECO:0000256" key="2">
    <source>
        <dbReference type="PIRSR" id="PIRSR001365-1"/>
    </source>
</evidence>
<dbReference type="Pfam" id="PF00701">
    <property type="entry name" value="DHDPS"/>
    <property type="match status" value="1"/>
</dbReference>
<evidence type="ECO:0000313" key="5">
    <source>
        <dbReference type="Proteomes" id="UP000000707"/>
    </source>
</evidence>
<dbReference type="SMART" id="SM01130">
    <property type="entry name" value="DHDPS"/>
    <property type="match status" value="1"/>
</dbReference>
<dbReference type="Proteomes" id="UP000000707">
    <property type="component" value="Unassembled WGS sequence"/>
</dbReference>
<dbReference type="CDD" id="cd00408">
    <property type="entry name" value="DHDPS-like"/>
    <property type="match status" value="1"/>
</dbReference>
<dbReference type="InterPro" id="IPR002220">
    <property type="entry name" value="DapA-like"/>
</dbReference>
<dbReference type="SUPFAM" id="SSF51569">
    <property type="entry name" value="Aldolase"/>
    <property type="match status" value="1"/>
</dbReference>
<evidence type="ECO:0000313" key="4">
    <source>
        <dbReference type="EMBL" id="EGV63906.1"/>
    </source>
</evidence>
<keyword evidence="5" id="KW-1185">Reference proteome</keyword>
<dbReference type="HOGENOM" id="CLU_049343_0_0_1"/>
<dbReference type="PANTHER" id="PTHR12128:SF68">
    <property type="entry name" value="DIHYDRODIPICOLINATE SYNTHETASE"/>
    <property type="match status" value="1"/>
</dbReference>
<reference evidence="4 5" key="1">
    <citation type="journal article" date="2011" name="Proc. Natl. Acad. Sci. U.S.A.">
        <title>Comparative genomics of xylose-fermenting fungi for enhanced biofuel production.</title>
        <authorList>
            <person name="Wohlbach D.J."/>
            <person name="Kuo A."/>
            <person name="Sato T.K."/>
            <person name="Potts K.M."/>
            <person name="Salamov A.A."/>
            <person name="LaButti K.M."/>
            <person name="Sun H."/>
            <person name="Clum A."/>
            <person name="Pangilinan J.L."/>
            <person name="Lindquist E.A."/>
            <person name="Lucas S."/>
            <person name="Lapidus A."/>
            <person name="Jin M."/>
            <person name="Gunawan C."/>
            <person name="Balan V."/>
            <person name="Dale B.E."/>
            <person name="Jeffries T.W."/>
            <person name="Zinkel R."/>
            <person name="Barry K.W."/>
            <person name="Grigoriev I.V."/>
            <person name="Gasch A.P."/>
        </authorList>
    </citation>
    <scope>NUCLEOTIDE SEQUENCE [LARGE SCALE GENOMIC DNA]</scope>
    <source>
        <strain evidence="5">ATCC 10573 / BCRC 21748 / CBS 615 / JCM 9827 / NBRC 10315 / NRRL Y-1498 / VKM Y-70</strain>
    </source>
</reference>
<dbReference type="STRING" id="590646.G3B407"/>
<dbReference type="AlphaFoldDB" id="G3B407"/>
<organism evidence="5">
    <name type="scientific">Candida tenuis (strain ATCC 10573 / BCRC 21748 / CBS 615 / JCM 9827 / NBRC 10315 / NRRL Y-1498 / VKM Y-70)</name>
    <name type="common">Yeast</name>
    <name type="synonym">Yamadazyma tenuis</name>
    <dbReference type="NCBI Taxonomy" id="590646"/>
    <lineage>
        <taxon>Eukaryota</taxon>
        <taxon>Fungi</taxon>
        <taxon>Dikarya</taxon>
        <taxon>Ascomycota</taxon>
        <taxon>Saccharomycotina</taxon>
        <taxon>Pichiomycetes</taxon>
        <taxon>Debaryomycetaceae</taxon>
        <taxon>Yamadazyma</taxon>
    </lineage>
</organism>
<dbReference type="KEGG" id="cten:18250726"/>
<gene>
    <name evidence="4" type="ORF">CANTEDRAFT_97928</name>
</gene>
<dbReference type="GO" id="GO:0008840">
    <property type="term" value="F:4-hydroxy-tetrahydrodipicolinate synthase activity"/>
    <property type="evidence" value="ECO:0007669"/>
    <property type="project" value="TreeGrafter"/>
</dbReference>
<feature type="active site" description="Schiff-base intermediate with substrate" evidence="2">
    <location>
        <position position="176"/>
    </location>
</feature>
<protein>
    <submittedName>
        <fullName evidence="4">Aldolase</fullName>
    </submittedName>
</protein>
<dbReference type="RefSeq" id="XP_006686220.1">
    <property type="nucleotide sequence ID" value="XM_006686157.1"/>
</dbReference>
<evidence type="ECO:0000256" key="3">
    <source>
        <dbReference type="PIRSR" id="PIRSR001365-2"/>
    </source>
</evidence>
<name>G3B407_CANTC</name>
<accession>G3B407</accession>
<proteinExistence type="inferred from homology"/>
<dbReference type="GeneID" id="18250726"/>
<dbReference type="Gene3D" id="3.20.20.70">
    <property type="entry name" value="Aldolase class I"/>
    <property type="match status" value="1"/>
</dbReference>
<sequence length="318" mass="35030">MTASTFETPIGKGIYTPVPTFFTGENYELDLESQIAHAKFLYSSGINGVVTGGSMGESIHLTRQERLEIVKAIRSAVPSDEFKIISGMPYTNIPDTIAEIKALKDAGANYTILLTPGYYGNSLTTQQGIIDYFTLVGDKSALPIVIYHYPGVSNGTEINPETFEVLSKHPSIVGVKLTHFNMDKYVLLTGRVEENKANNFRPFTGLGQILVPSLAIGAFGAIDGLSGVFPKSMLKLFELFNNKQYEEAQKLQFLVTRANQMVFSLNLIGVKHALNVIHGFGDSNVSGRPPLNHQVDLKVWNKYEDDIKKLGEFEKSLS</sequence>
<dbReference type="PIRSF" id="PIRSF001365">
    <property type="entry name" value="DHDPS"/>
    <property type="match status" value="1"/>
</dbReference>
<feature type="active site" description="Proton donor/acceptor" evidence="2">
    <location>
        <position position="147"/>
    </location>
</feature>
<feature type="binding site" evidence="3">
    <location>
        <position position="222"/>
    </location>
    <ligand>
        <name>pyruvate</name>
        <dbReference type="ChEBI" id="CHEBI:15361"/>
    </ligand>
</feature>
<keyword evidence="1" id="KW-0456">Lyase</keyword>
<comment type="similarity">
    <text evidence="1">Belongs to the DapA family.</text>
</comment>
<dbReference type="InterPro" id="IPR013785">
    <property type="entry name" value="Aldolase_TIM"/>
</dbReference>